<keyword evidence="3" id="KW-1133">Transmembrane helix</keyword>
<proteinExistence type="predicted"/>
<feature type="compositionally biased region" description="Polar residues" evidence="2">
    <location>
        <begin position="485"/>
        <end position="497"/>
    </location>
</feature>
<feature type="compositionally biased region" description="Low complexity" evidence="2">
    <location>
        <begin position="475"/>
        <end position="484"/>
    </location>
</feature>
<feature type="compositionally biased region" description="Low complexity" evidence="2">
    <location>
        <begin position="1092"/>
        <end position="1104"/>
    </location>
</feature>
<evidence type="ECO:0000256" key="3">
    <source>
        <dbReference type="SAM" id="Phobius"/>
    </source>
</evidence>
<organism evidence="4 5">
    <name type="scientific">Colletotrichum zoysiae</name>
    <dbReference type="NCBI Taxonomy" id="1216348"/>
    <lineage>
        <taxon>Eukaryota</taxon>
        <taxon>Fungi</taxon>
        <taxon>Dikarya</taxon>
        <taxon>Ascomycota</taxon>
        <taxon>Pezizomycotina</taxon>
        <taxon>Sordariomycetes</taxon>
        <taxon>Hypocreomycetidae</taxon>
        <taxon>Glomerellales</taxon>
        <taxon>Glomerellaceae</taxon>
        <taxon>Colletotrichum</taxon>
        <taxon>Colletotrichum graminicola species complex</taxon>
    </lineage>
</organism>
<feature type="transmembrane region" description="Helical" evidence="3">
    <location>
        <begin position="266"/>
        <end position="296"/>
    </location>
</feature>
<feature type="compositionally biased region" description="Basic residues" evidence="2">
    <location>
        <begin position="939"/>
        <end position="948"/>
    </location>
</feature>
<sequence>MGMYSFGTLPLGAVSCWLLAVQYIHIHRTILAKYLRYVLQCTSISRRVTDTPRYIQTSPSRAAGAPRPALQGSRVGGQQKSVQRMPRASNSSKRHQGAANQRDTRHENGLVGPAKRVTNKKSQPTLDAAPSARNPPDQNAAASALPSLSLPNGNGSPNGNLKNHPAPAAAHDTMPPEHHHHRNGAANAAAAAAAAPASARRLSLGACSETSSSDSLSSGLPNGVVDASHRQIDVNATKNADVHRDPGGPVEFAATVLRALPLYDTLAILILLMQVPPVALSGIYMVFTFLTFVPPVTTSSGMNINLAEIFDYNSTMPSLVTVLCMDVFILLVWLFLWPTMQLAILDFAKPVIAATLGGGSNTREGASRSVTTCFFLVIGSHLLRGSRFHWSRAAKFLPANWRFSPDPDDPLEPFSRGFDKRGPHGWIKSVLAIHILTQGIVRYIREWYLRREKGSASAQSITDPEAGKSYATDTAADTGFATPDSDTTFQQNATASNTKKKRKQSTQVRLQQPLWAALASTKIVMVKEYELSHATSESAGSNATDIHNLGNAPFDSQAEQIWISYIGHDEVCFNTSHFPDSPTSAAAAPNGHHVSRPAGVDTSKPFYVRVNNAFWQPTRIFRIQDDEQDEQPGHHRWCGDIYGLRPLSKYVCEFVDTRTNRVIFSTSIRTSFAQNKDQEGSANPPVSTPQSLRPDSPATTLKSTINANNERLAEEKSRLKTLRKEWKNKISSLKKENERLDNVIQSAGGNDDKHRQKIIQQENTKAQSEKEIAQLEVDLKAFETAPEGFYERKKQTEKEWSAEKAVFDAASKEFKEHKASIAKAVKAKEDEQAGLQTKRNKIAARIAKVDNELGRITDANNRGLDEAERRRQARGAWQAETATIENNFRGSIADMKAANALKQEQVNALLQQLQAYHEHMNYATATTMPFDVPEQQQQQHHHHHHHHSSPAPQTTLSTYNPAAPAWTPPPPAAPALTSQQQQQQQQYMMPAASMWPTSMMTGSGSALPLPTNSTQAVWGYPPPHHGTVSLKARGRSSSMLSDVSGFTQSSNGDDEFLSMHNTPAQQPMAQRTPVTFALGRRQRSDGAGSGGSSVRSGSASGSGSTRDPQSPA</sequence>
<evidence type="ECO:0000256" key="1">
    <source>
        <dbReference type="SAM" id="Coils"/>
    </source>
</evidence>
<keyword evidence="3" id="KW-0472">Membrane</keyword>
<feature type="region of interest" description="Disordered" evidence="2">
    <location>
        <begin position="52"/>
        <end position="192"/>
    </location>
</feature>
<dbReference type="EMBL" id="MU842935">
    <property type="protein sequence ID" value="KAK2025510.1"/>
    <property type="molecule type" value="Genomic_DNA"/>
</dbReference>
<keyword evidence="1" id="KW-0175">Coiled coil</keyword>
<protein>
    <submittedName>
        <fullName evidence="4">Ubiquitination network signaling protein</fullName>
    </submittedName>
</protein>
<dbReference type="Proteomes" id="UP001232148">
    <property type="component" value="Unassembled WGS sequence"/>
</dbReference>
<evidence type="ECO:0000313" key="4">
    <source>
        <dbReference type="EMBL" id="KAK2025510.1"/>
    </source>
</evidence>
<feature type="compositionally biased region" description="Low complexity" evidence="2">
    <location>
        <begin position="974"/>
        <end position="988"/>
    </location>
</feature>
<feature type="compositionally biased region" description="Low complexity" evidence="2">
    <location>
        <begin position="140"/>
        <end position="161"/>
    </location>
</feature>
<feature type="coiled-coil region" evidence="1">
    <location>
        <begin position="705"/>
        <end position="785"/>
    </location>
</feature>
<feature type="region of interest" description="Disordered" evidence="2">
    <location>
        <begin position="475"/>
        <end position="506"/>
    </location>
</feature>
<evidence type="ECO:0000313" key="5">
    <source>
        <dbReference type="Proteomes" id="UP001232148"/>
    </source>
</evidence>
<accession>A0AAD9HAZ1</accession>
<gene>
    <name evidence="4" type="ORF">LX32DRAFT_655371</name>
</gene>
<keyword evidence="3" id="KW-0812">Transmembrane</keyword>
<feature type="region of interest" description="Disordered" evidence="2">
    <location>
        <begin position="673"/>
        <end position="701"/>
    </location>
</feature>
<feature type="compositionally biased region" description="Low complexity" evidence="2">
    <location>
        <begin position="58"/>
        <end position="69"/>
    </location>
</feature>
<feature type="region of interest" description="Disordered" evidence="2">
    <location>
        <begin position="933"/>
        <end position="988"/>
    </location>
</feature>
<reference evidence="4" key="1">
    <citation type="submission" date="2021-06" db="EMBL/GenBank/DDBJ databases">
        <title>Comparative genomics, transcriptomics and evolutionary studies reveal genomic signatures of adaptation to plant cell wall in hemibiotrophic fungi.</title>
        <authorList>
            <consortium name="DOE Joint Genome Institute"/>
            <person name="Baroncelli R."/>
            <person name="Diaz J.F."/>
            <person name="Benocci T."/>
            <person name="Peng M."/>
            <person name="Battaglia E."/>
            <person name="Haridas S."/>
            <person name="Andreopoulos W."/>
            <person name="Labutti K."/>
            <person name="Pangilinan J."/>
            <person name="Floch G.L."/>
            <person name="Makela M.R."/>
            <person name="Henrissat B."/>
            <person name="Grigoriev I.V."/>
            <person name="Crouch J.A."/>
            <person name="De Vries R.P."/>
            <person name="Sukno S.A."/>
            <person name="Thon M.R."/>
        </authorList>
    </citation>
    <scope>NUCLEOTIDE SEQUENCE</scope>
    <source>
        <strain evidence="4">MAFF235873</strain>
    </source>
</reference>
<feature type="compositionally biased region" description="Polar residues" evidence="2">
    <location>
        <begin position="950"/>
        <end position="960"/>
    </location>
</feature>
<name>A0AAD9HAZ1_9PEZI</name>
<dbReference type="AlphaFoldDB" id="A0AAD9HAZ1"/>
<feature type="compositionally biased region" description="Polar residues" evidence="2">
    <location>
        <begin position="1064"/>
        <end position="1073"/>
    </location>
</feature>
<feature type="region of interest" description="Disordered" evidence="2">
    <location>
        <begin position="1064"/>
        <end position="1112"/>
    </location>
</feature>
<feature type="transmembrane region" description="Helical" evidence="3">
    <location>
        <begin position="316"/>
        <end position="337"/>
    </location>
</feature>
<keyword evidence="5" id="KW-1185">Reference proteome</keyword>
<comment type="caution">
    <text evidence="4">The sequence shown here is derived from an EMBL/GenBank/DDBJ whole genome shotgun (WGS) entry which is preliminary data.</text>
</comment>
<evidence type="ECO:0000256" key="2">
    <source>
        <dbReference type="SAM" id="MobiDB-lite"/>
    </source>
</evidence>